<accession>A0A3N1XSZ1</accession>
<dbReference type="RefSeq" id="WP_123609454.1">
    <property type="nucleotide sequence ID" value="NZ_RJVG01000005.1"/>
</dbReference>
<dbReference type="AlphaFoldDB" id="A0A3N1XSZ1"/>
<name>A0A3N1XSZ1_9FIRM</name>
<evidence type="ECO:0000256" key="1">
    <source>
        <dbReference type="SAM" id="Coils"/>
    </source>
</evidence>
<evidence type="ECO:0000313" key="4">
    <source>
        <dbReference type="Proteomes" id="UP000273083"/>
    </source>
</evidence>
<feature type="compositionally biased region" description="Basic and acidic residues" evidence="2">
    <location>
        <begin position="20"/>
        <end position="34"/>
    </location>
</feature>
<dbReference type="EMBL" id="RJVG01000005">
    <property type="protein sequence ID" value="ROR28282.1"/>
    <property type="molecule type" value="Genomic_DNA"/>
</dbReference>
<dbReference type="OrthoDB" id="1997688at2"/>
<feature type="region of interest" description="Disordered" evidence="2">
    <location>
        <begin position="20"/>
        <end position="42"/>
    </location>
</feature>
<reference evidence="3 4" key="1">
    <citation type="submission" date="2018-11" db="EMBL/GenBank/DDBJ databases">
        <title>Genomic Encyclopedia of Type Strains, Phase IV (KMG-IV): sequencing the most valuable type-strain genomes for metagenomic binning, comparative biology and taxonomic classification.</title>
        <authorList>
            <person name="Goeker M."/>
        </authorList>
    </citation>
    <scope>NUCLEOTIDE SEQUENCE [LARGE SCALE GENOMIC DNA]</scope>
    <source>
        <strain evidence="3 4">DSM 26537</strain>
    </source>
</reference>
<sequence length="304" mass="35305">MLIHIQDNDNTNILFKNTKNERHHGDGHLQDKKNQKTGSVYGGRLNLNQDKILMKKVMAHKKALKTVLDTYMNDKEIDDNIESRRQRISELEVECKEYNEELKSIADKKQQLREKYGITDDYNKEKTVDPELFAEYQTLISEYDERAGELQKKLDDSNYLISAESNVISGIEKERLKTHAMVDAKEKASDILEEAGKEIIGMIIDDTKDQIDEDIKEKREKAEKEAKEKEEEELRLEELKAEKEEKKEKNNDSPLDNLINIQLLNEITKADLAKSKLQTEIKTMLNTQVVLDEDIKGIKVDKQL</sequence>
<proteinExistence type="predicted"/>
<evidence type="ECO:0000313" key="3">
    <source>
        <dbReference type="EMBL" id="ROR28282.1"/>
    </source>
</evidence>
<feature type="coiled-coil region" evidence="1">
    <location>
        <begin position="81"/>
        <end position="115"/>
    </location>
</feature>
<gene>
    <name evidence="3" type="ORF">EDD66_105223</name>
</gene>
<feature type="region of interest" description="Disordered" evidence="2">
    <location>
        <begin position="222"/>
        <end position="254"/>
    </location>
</feature>
<keyword evidence="4" id="KW-1185">Reference proteome</keyword>
<evidence type="ECO:0000256" key="2">
    <source>
        <dbReference type="SAM" id="MobiDB-lite"/>
    </source>
</evidence>
<feature type="compositionally biased region" description="Basic and acidic residues" evidence="2">
    <location>
        <begin position="236"/>
        <end position="251"/>
    </location>
</feature>
<keyword evidence="1" id="KW-0175">Coiled coil</keyword>
<organism evidence="3 4">
    <name type="scientific">Mobilisporobacter senegalensis</name>
    <dbReference type="NCBI Taxonomy" id="1329262"/>
    <lineage>
        <taxon>Bacteria</taxon>
        <taxon>Bacillati</taxon>
        <taxon>Bacillota</taxon>
        <taxon>Clostridia</taxon>
        <taxon>Lachnospirales</taxon>
        <taxon>Lachnospiraceae</taxon>
        <taxon>Mobilisporobacter</taxon>
    </lineage>
</organism>
<dbReference type="Proteomes" id="UP000273083">
    <property type="component" value="Unassembled WGS sequence"/>
</dbReference>
<protein>
    <submittedName>
        <fullName evidence="3">Uncharacterized protein</fullName>
    </submittedName>
</protein>
<comment type="caution">
    <text evidence="3">The sequence shown here is derived from an EMBL/GenBank/DDBJ whole genome shotgun (WGS) entry which is preliminary data.</text>
</comment>